<dbReference type="InterPro" id="IPR029787">
    <property type="entry name" value="Nucleotide_cyclase"/>
</dbReference>
<dbReference type="Gene3D" id="3.30.70.1230">
    <property type="entry name" value="Nucleotide cyclase"/>
    <property type="match status" value="1"/>
</dbReference>
<dbReference type="Pfam" id="PF14026">
    <property type="entry name" value="SCO4226-like"/>
    <property type="match status" value="1"/>
</dbReference>
<keyword evidence="3" id="KW-0804">Transcription</keyword>
<sequence>MPIFMDRHDVSETVTAENVAQIHQEDLKIQGQFLCRGLTYWFDDQRKTAFCLIEAPDADAIKKMHAKAHGDVPHMVIEVDTSVVESFLGRIGDPVKAQNTTLNIINDPAFRIIMIIGLDGFPALSRSDQFKSLLNYYHNAIVEILKSFEGSVVKQNEKHFLISFKSVTYALHAAQKIQLLLKEDPDKTVKKINLKIGLSSGVPVSEKNLIFEDAIKLAERMCRVVQGEIIASSEVKELYNSENAKALDEGNIYCLTKQDERFLTLLMEYLELKWNNTDLKVDDFSKPVGCSKSQLYRKLILLTGKSPNTFIRDYRLDEALVLLNKNTSNISEIAFETGFNSPSYFSKCFHKKYNYLPSSYSN</sequence>
<evidence type="ECO:0000259" key="4">
    <source>
        <dbReference type="PROSITE" id="PS01124"/>
    </source>
</evidence>
<dbReference type="Gene3D" id="1.10.10.60">
    <property type="entry name" value="Homeodomain-like"/>
    <property type="match status" value="1"/>
</dbReference>
<dbReference type="PANTHER" id="PTHR43280:SF2">
    <property type="entry name" value="HTH-TYPE TRANSCRIPTIONAL REGULATOR EXSA"/>
    <property type="match status" value="1"/>
</dbReference>
<feature type="domain" description="HTH araC/xylS-type" evidence="4">
    <location>
        <begin position="264"/>
        <end position="362"/>
    </location>
</feature>
<dbReference type="InterPro" id="IPR018060">
    <property type="entry name" value="HTH_AraC"/>
</dbReference>
<proteinExistence type="predicted"/>
<dbReference type="Proteomes" id="UP001324380">
    <property type="component" value="Chromosome"/>
</dbReference>
<dbReference type="EMBL" id="CP139558">
    <property type="protein sequence ID" value="WPU96147.1"/>
    <property type="molecule type" value="Genomic_DNA"/>
</dbReference>
<dbReference type="InterPro" id="IPR025336">
    <property type="entry name" value="SCO4226-like"/>
</dbReference>
<protein>
    <submittedName>
        <fullName evidence="5">DUF4242 domain-containing protein</fullName>
    </submittedName>
</protein>
<evidence type="ECO:0000313" key="6">
    <source>
        <dbReference type="Proteomes" id="UP001324380"/>
    </source>
</evidence>
<dbReference type="SMART" id="SM00342">
    <property type="entry name" value="HTH_ARAC"/>
    <property type="match status" value="1"/>
</dbReference>
<dbReference type="Pfam" id="PF12833">
    <property type="entry name" value="HTH_18"/>
    <property type="match status" value="1"/>
</dbReference>
<dbReference type="PROSITE" id="PS01124">
    <property type="entry name" value="HTH_ARAC_FAMILY_2"/>
    <property type="match status" value="1"/>
</dbReference>
<reference evidence="5 6" key="1">
    <citation type="submission" date="2023-11" db="EMBL/GenBank/DDBJ databases">
        <title>Analysis of the Genomes of Mucilaginibacter gossypii cycad 4 and M. sabulilitoris SNA2: microbes with the potential for plant growth promotion.</title>
        <authorList>
            <person name="Hirsch A.M."/>
            <person name="Humm E."/>
            <person name="Rubbi M."/>
            <person name="Del Vecchio G."/>
            <person name="Ha S.M."/>
            <person name="Pellegrini M."/>
            <person name="Gunsalus R.P."/>
        </authorList>
    </citation>
    <scope>NUCLEOTIDE SEQUENCE [LARGE SCALE GENOMIC DNA]</scope>
    <source>
        <strain evidence="5 6">SNA2</strain>
    </source>
</reference>
<evidence type="ECO:0000256" key="1">
    <source>
        <dbReference type="ARBA" id="ARBA00023015"/>
    </source>
</evidence>
<dbReference type="PRINTS" id="PR00032">
    <property type="entry name" value="HTHARAC"/>
</dbReference>
<accession>A0ABZ0TTA9</accession>
<dbReference type="Gene3D" id="3.30.70.3090">
    <property type="entry name" value="ORF SCO4226, nickel-binding ferredoxin-like monomer"/>
    <property type="match status" value="1"/>
</dbReference>
<keyword evidence="2" id="KW-0238">DNA-binding</keyword>
<organism evidence="5 6">
    <name type="scientific">Mucilaginibacter sabulilitoris</name>
    <dbReference type="NCBI Taxonomy" id="1173583"/>
    <lineage>
        <taxon>Bacteria</taxon>
        <taxon>Pseudomonadati</taxon>
        <taxon>Bacteroidota</taxon>
        <taxon>Sphingobacteriia</taxon>
        <taxon>Sphingobacteriales</taxon>
        <taxon>Sphingobacteriaceae</taxon>
        <taxon>Mucilaginibacter</taxon>
    </lineage>
</organism>
<gene>
    <name evidence="5" type="ORF">SNE25_11510</name>
</gene>
<keyword evidence="1" id="KW-0805">Transcription regulation</keyword>
<evidence type="ECO:0000313" key="5">
    <source>
        <dbReference type="EMBL" id="WPU96147.1"/>
    </source>
</evidence>
<name>A0ABZ0TTA9_9SPHI</name>
<dbReference type="InterPro" id="IPR042557">
    <property type="entry name" value="SCO4226"/>
</dbReference>
<dbReference type="SUPFAM" id="SSF46689">
    <property type="entry name" value="Homeodomain-like"/>
    <property type="match status" value="1"/>
</dbReference>
<dbReference type="InterPro" id="IPR020449">
    <property type="entry name" value="Tscrpt_reg_AraC-type_HTH"/>
</dbReference>
<evidence type="ECO:0000256" key="2">
    <source>
        <dbReference type="ARBA" id="ARBA00023125"/>
    </source>
</evidence>
<dbReference type="InterPro" id="IPR009057">
    <property type="entry name" value="Homeodomain-like_sf"/>
</dbReference>
<dbReference type="PANTHER" id="PTHR43280">
    <property type="entry name" value="ARAC-FAMILY TRANSCRIPTIONAL REGULATOR"/>
    <property type="match status" value="1"/>
</dbReference>
<keyword evidence="6" id="KW-1185">Reference proteome</keyword>
<dbReference type="RefSeq" id="WP_321565250.1">
    <property type="nucleotide sequence ID" value="NZ_CP139558.1"/>
</dbReference>
<dbReference type="SUPFAM" id="SSF55073">
    <property type="entry name" value="Nucleotide cyclase"/>
    <property type="match status" value="1"/>
</dbReference>
<evidence type="ECO:0000256" key="3">
    <source>
        <dbReference type="ARBA" id="ARBA00023163"/>
    </source>
</evidence>